<dbReference type="Proteomes" id="UP001623349">
    <property type="component" value="Unassembled WGS sequence"/>
</dbReference>
<name>A0ABQ0FV12_APOSI</name>
<comment type="caution">
    <text evidence="1">The sequence shown here is derived from an EMBL/GenBank/DDBJ whole genome shotgun (WGS) entry which is preliminary data.</text>
</comment>
<reference evidence="1 2" key="1">
    <citation type="submission" date="2024-08" db="EMBL/GenBank/DDBJ databases">
        <title>The draft genome of Apodemus speciosus.</title>
        <authorList>
            <person name="Nabeshima K."/>
            <person name="Suzuki S."/>
            <person name="Onuma M."/>
        </authorList>
    </citation>
    <scope>NUCLEOTIDE SEQUENCE [LARGE SCALE GENOMIC DNA]</scope>
    <source>
        <strain evidence="1">IB14-021</strain>
    </source>
</reference>
<organism evidence="1 2">
    <name type="scientific">Apodemus speciosus</name>
    <name type="common">Large Japanese field mouse</name>
    <dbReference type="NCBI Taxonomy" id="105296"/>
    <lineage>
        <taxon>Eukaryota</taxon>
        <taxon>Metazoa</taxon>
        <taxon>Chordata</taxon>
        <taxon>Craniata</taxon>
        <taxon>Vertebrata</taxon>
        <taxon>Euteleostomi</taxon>
        <taxon>Mammalia</taxon>
        <taxon>Eutheria</taxon>
        <taxon>Euarchontoglires</taxon>
        <taxon>Glires</taxon>
        <taxon>Rodentia</taxon>
        <taxon>Myomorpha</taxon>
        <taxon>Muroidea</taxon>
        <taxon>Muridae</taxon>
        <taxon>Murinae</taxon>
        <taxon>Apodemus</taxon>
    </lineage>
</organism>
<proteinExistence type="predicted"/>
<sequence>MGKGGEGGELQVWIKEAKNLTAAKSGGTSDSFVKGDTSFP</sequence>
<evidence type="ECO:0000313" key="2">
    <source>
        <dbReference type="Proteomes" id="UP001623349"/>
    </source>
</evidence>
<dbReference type="InterPro" id="IPR035892">
    <property type="entry name" value="C2_domain_sf"/>
</dbReference>
<accession>A0ABQ0FV12</accession>
<dbReference type="Gene3D" id="2.60.40.150">
    <property type="entry name" value="C2 domain"/>
    <property type="match status" value="1"/>
</dbReference>
<keyword evidence="2" id="KW-1185">Reference proteome</keyword>
<dbReference type="EMBL" id="BAAFST010000020">
    <property type="protein sequence ID" value="GAB1303098.1"/>
    <property type="molecule type" value="Genomic_DNA"/>
</dbReference>
<dbReference type="SUPFAM" id="SSF49562">
    <property type="entry name" value="C2 domain (Calcium/lipid-binding domain, CaLB)"/>
    <property type="match status" value="1"/>
</dbReference>
<protein>
    <submittedName>
        <fullName evidence="1">Synaptotagmin-like protein 4</fullName>
    </submittedName>
</protein>
<gene>
    <name evidence="1" type="ORF">APTSU1_001833900</name>
</gene>
<evidence type="ECO:0000313" key="1">
    <source>
        <dbReference type="EMBL" id="GAB1303098.1"/>
    </source>
</evidence>